<evidence type="ECO:0000313" key="2">
    <source>
        <dbReference type="EMBL" id="KIL66094.1"/>
    </source>
</evidence>
<name>A0A0C2TGR5_AMAMK</name>
<organism evidence="2 3">
    <name type="scientific">Amanita muscaria (strain Koide BX008)</name>
    <dbReference type="NCBI Taxonomy" id="946122"/>
    <lineage>
        <taxon>Eukaryota</taxon>
        <taxon>Fungi</taxon>
        <taxon>Dikarya</taxon>
        <taxon>Basidiomycota</taxon>
        <taxon>Agaricomycotina</taxon>
        <taxon>Agaricomycetes</taxon>
        <taxon>Agaricomycetidae</taxon>
        <taxon>Agaricales</taxon>
        <taxon>Pluteineae</taxon>
        <taxon>Amanitaceae</taxon>
        <taxon>Amanita</taxon>
    </lineage>
</organism>
<dbReference type="Proteomes" id="UP000054549">
    <property type="component" value="Unassembled WGS sequence"/>
</dbReference>
<dbReference type="EMBL" id="KN818238">
    <property type="protein sequence ID" value="KIL66094.1"/>
    <property type="molecule type" value="Genomic_DNA"/>
</dbReference>
<evidence type="ECO:0000313" key="3">
    <source>
        <dbReference type="Proteomes" id="UP000054549"/>
    </source>
</evidence>
<feature type="domain" description="Isopenicillin N synthase-like Fe(2+) 2OG dioxygenase" evidence="1">
    <location>
        <begin position="30"/>
        <end position="75"/>
    </location>
</feature>
<accession>A0A0C2TGR5</accession>
<dbReference type="HOGENOM" id="CLU_1749144_0_0_1"/>
<keyword evidence="3" id="KW-1185">Reference proteome</keyword>
<dbReference type="OrthoDB" id="406156at2759"/>
<dbReference type="STRING" id="946122.A0A0C2TGR5"/>
<dbReference type="InterPro" id="IPR044861">
    <property type="entry name" value="IPNS-like_FE2OG_OXY"/>
</dbReference>
<protein>
    <recommendedName>
        <fullName evidence="1">Isopenicillin N synthase-like Fe(2+) 2OG dioxygenase domain-containing protein</fullName>
    </recommendedName>
</protein>
<dbReference type="Pfam" id="PF03171">
    <property type="entry name" value="2OG-FeII_Oxy"/>
    <property type="match status" value="1"/>
</dbReference>
<dbReference type="InParanoid" id="A0A0C2TGR5"/>
<gene>
    <name evidence="2" type="ORF">M378DRAFT_429285</name>
</gene>
<dbReference type="InterPro" id="IPR027443">
    <property type="entry name" value="IPNS-like_sf"/>
</dbReference>
<sequence>MSVTRDQKTKKRMHGSKATPSTFRWLTGPFPDGQWKWVKHVPNALVINAGNAMEFLSEGFYRATIHRVIQPPPDQRSYTRLGVFYFDDNVKLVPFTQSPVLQSVGIDKRFDDVEVPTMEQWRKGRTSAYGQSELKVASSATNVEEEYKH</sequence>
<reference evidence="2 3" key="1">
    <citation type="submission" date="2014-04" db="EMBL/GenBank/DDBJ databases">
        <title>Evolutionary Origins and Diversification of the Mycorrhizal Mutualists.</title>
        <authorList>
            <consortium name="DOE Joint Genome Institute"/>
            <consortium name="Mycorrhizal Genomics Consortium"/>
            <person name="Kohler A."/>
            <person name="Kuo A."/>
            <person name="Nagy L.G."/>
            <person name="Floudas D."/>
            <person name="Copeland A."/>
            <person name="Barry K.W."/>
            <person name="Cichocki N."/>
            <person name="Veneault-Fourrey C."/>
            <person name="LaButti K."/>
            <person name="Lindquist E.A."/>
            <person name="Lipzen A."/>
            <person name="Lundell T."/>
            <person name="Morin E."/>
            <person name="Murat C."/>
            <person name="Riley R."/>
            <person name="Ohm R."/>
            <person name="Sun H."/>
            <person name="Tunlid A."/>
            <person name="Henrissat B."/>
            <person name="Grigoriev I.V."/>
            <person name="Hibbett D.S."/>
            <person name="Martin F."/>
        </authorList>
    </citation>
    <scope>NUCLEOTIDE SEQUENCE [LARGE SCALE GENOMIC DNA]</scope>
    <source>
        <strain evidence="2 3">Koide BX008</strain>
    </source>
</reference>
<dbReference type="SUPFAM" id="SSF51197">
    <property type="entry name" value="Clavaminate synthase-like"/>
    <property type="match status" value="1"/>
</dbReference>
<dbReference type="Gene3D" id="2.60.120.330">
    <property type="entry name" value="B-lactam Antibiotic, Isopenicillin N Synthase, Chain"/>
    <property type="match status" value="1"/>
</dbReference>
<evidence type="ECO:0000259" key="1">
    <source>
        <dbReference type="Pfam" id="PF03171"/>
    </source>
</evidence>
<proteinExistence type="predicted"/>
<dbReference type="AlphaFoldDB" id="A0A0C2TGR5"/>